<dbReference type="Proteomes" id="UP001211005">
    <property type="component" value="Chromosome"/>
</dbReference>
<gene>
    <name evidence="4" type="ORF">O3303_08355</name>
</gene>
<reference evidence="4 5" key="1">
    <citation type="submission" date="2022-12" db="EMBL/GenBank/DDBJ databases">
        <title>Hymenobacter canadensis sp. nov. isolated from lake water of the Cambridge Bay, Canada.</title>
        <authorList>
            <person name="Kim W.H."/>
            <person name="Lee Y.M."/>
        </authorList>
    </citation>
    <scope>NUCLEOTIDE SEQUENCE [LARGE SCALE GENOMIC DNA]</scope>
    <source>
        <strain evidence="4 5">PAMC 29467</strain>
    </source>
</reference>
<keyword evidence="2 4" id="KW-0378">Hydrolase</keyword>
<evidence type="ECO:0000313" key="4">
    <source>
        <dbReference type="EMBL" id="WBA43564.1"/>
    </source>
</evidence>
<sequence>MKPLLFALALGLLLAPAVSSAQAPSPTYAQLMDQSGAQMQAKDFCAAVATFEQAFRPDSTRANEFELFTGAIAAANCPARRPLAWRWLGQLSRHRPLSIQPRDLDNVANDPMLAPLRIEAAWPRWLAAMRQALAQQTADAQTASTRWIAEAQARTLPTAKGKVRAAAAPGFALYFSQVPADTVRMPYLVRVPAGYDPAKPAPVVVYLHGGVVSTKQFGYADRDVAEETIFEVAPANALVVYPFGRASFGWVTQPAAFAQIEQILAEVQARYRTDGRRTVLGGMSNGGSAALWFASQRPAPFSGFYALSPAPVLPLQASYGRLGQGKPCYQLSAQDDSLYKYKAVKATYDARPSQAAQWFLQTLPGGGHGFLYRPEGPALLRQTLATLCAPPKPR</sequence>
<dbReference type="InterPro" id="IPR050955">
    <property type="entry name" value="Plant_Biomass_Hydrol_Est"/>
</dbReference>
<evidence type="ECO:0000256" key="2">
    <source>
        <dbReference type="ARBA" id="ARBA00022801"/>
    </source>
</evidence>
<protein>
    <submittedName>
        <fullName evidence="4">Alpha/beta hydrolase-fold protein</fullName>
    </submittedName>
</protein>
<feature type="chain" id="PRO_5047116133" evidence="3">
    <location>
        <begin position="24"/>
        <end position="394"/>
    </location>
</feature>
<proteinExistence type="predicted"/>
<dbReference type="Gene3D" id="3.40.50.1820">
    <property type="entry name" value="alpha/beta hydrolase"/>
    <property type="match status" value="1"/>
</dbReference>
<dbReference type="RefSeq" id="WP_269561602.1">
    <property type="nucleotide sequence ID" value="NZ_CP114767.1"/>
</dbReference>
<dbReference type="EMBL" id="CP114767">
    <property type="protein sequence ID" value="WBA43564.1"/>
    <property type="molecule type" value="Genomic_DNA"/>
</dbReference>
<dbReference type="PANTHER" id="PTHR43037">
    <property type="entry name" value="UNNAMED PRODUCT-RELATED"/>
    <property type="match status" value="1"/>
</dbReference>
<dbReference type="InterPro" id="IPR029058">
    <property type="entry name" value="AB_hydrolase_fold"/>
</dbReference>
<dbReference type="GO" id="GO:0016787">
    <property type="term" value="F:hydrolase activity"/>
    <property type="evidence" value="ECO:0007669"/>
    <property type="project" value="UniProtKB-KW"/>
</dbReference>
<evidence type="ECO:0000256" key="3">
    <source>
        <dbReference type="SAM" id="SignalP"/>
    </source>
</evidence>
<evidence type="ECO:0000256" key="1">
    <source>
        <dbReference type="ARBA" id="ARBA00022729"/>
    </source>
</evidence>
<dbReference type="PANTHER" id="PTHR43037:SF5">
    <property type="entry name" value="FERULOYL ESTERASE"/>
    <property type="match status" value="1"/>
</dbReference>
<keyword evidence="5" id="KW-1185">Reference proteome</keyword>
<dbReference type="SUPFAM" id="SSF53474">
    <property type="entry name" value="alpha/beta-Hydrolases"/>
    <property type="match status" value="1"/>
</dbReference>
<dbReference type="Pfam" id="PF00756">
    <property type="entry name" value="Esterase"/>
    <property type="match status" value="1"/>
</dbReference>
<evidence type="ECO:0000313" key="5">
    <source>
        <dbReference type="Proteomes" id="UP001211005"/>
    </source>
</evidence>
<dbReference type="InterPro" id="IPR000801">
    <property type="entry name" value="Esterase-like"/>
</dbReference>
<accession>A0ABY7LT53</accession>
<keyword evidence="1 3" id="KW-0732">Signal</keyword>
<feature type="signal peptide" evidence="3">
    <location>
        <begin position="1"/>
        <end position="23"/>
    </location>
</feature>
<name>A0ABY7LT53_9BACT</name>
<organism evidence="4 5">
    <name type="scientific">Hymenobacter canadensis</name>
    <dbReference type="NCBI Taxonomy" id="2999067"/>
    <lineage>
        <taxon>Bacteria</taxon>
        <taxon>Pseudomonadati</taxon>
        <taxon>Bacteroidota</taxon>
        <taxon>Cytophagia</taxon>
        <taxon>Cytophagales</taxon>
        <taxon>Hymenobacteraceae</taxon>
        <taxon>Hymenobacter</taxon>
    </lineage>
</organism>